<evidence type="ECO:0000313" key="7">
    <source>
        <dbReference type="Proteomes" id="UP000325598"/>
    </source>
</evidence>
<comment type="similarity">
    <text evidence="2">Belongs to the bacterial solute-binding protein 2 family.</text>
</comment>
<feature type="compositionally biased region" description="Low complexity" evidence="4">
    <location>
        <begin position="469"/>
        <end position="488"/>
    </location>
</feature>
<proteinExistence type="inferred from homology"/>
<organism evidence="6 7">
    <name type="scientific">Streptomyces angustmyceticus</name>
    <dbReference type="NCBI Taxonomy" id="285578"/>
    <lineage>
        <taxon>Bacteria</taxon>
        <taxon>Bacillati</taxon>
        <taxon>Actinomycetota</taxon>
        <taxon>Actinomycetes</taxon>
        <taxon>Kitasatosporales</taxon>
        <taxon>Streptomycetaceae</taxon>
        <taxon>Streptomyces</taxon>
    </lineage>
</organism>
<name>A0A5J4LAF2_9ACTN</name>
<protein>
    <recommendedName>
        <fullName evidence="5">Periplasmic binding protein domain-containing protein</fullName>
    </recommendedName>
</protein>
<sequence length="523" mass="54844">MTSAPPPRAVPPHEAPVRAHRRAALGCAAAVAMAAAVLVGCERGASSGAAPYSPGPASSGCPAVLAGARTAVARAERPRTTWDGPTTGPRAVAGRSIVYVAQTMTNPGVAGAAKGVREAAKAIGWRVRVIDGQGTPAGIQAAFSQAITLKPAGIVIGGFDPRLTSQQVAKARADHIPLVGWHAVDAPGPSKDPDLFSNVTTRVRDVARISADWVIAHSRGHAGVVVFTDASIPFARHKSELIKKQLATCPGVRLLAEENIPIPDTSSRTPQEVSSLLSRFRDRWTHSVAINDVYFADAAPALRAARKKGGGAPFNIGAGDGDPSAFQRINSRQFQAATVPEPFSQQGWQILDEFNRAFSHRPASGYVAPVHVSTAANSHGATTWDPPGYRAAYLRIWGRQRDGGAGGRGARPVYSNRVGSPAPRRTISTLSPEKSMTVVGSVPQSPESITASTTWSSRSLISHPWVIGSSSSGSSRVLESSGSPSSASRAWVTPWSGIRTPTVFFFGCSSWRGTSFVAGRMKV</sequence>
<dbReference type="InterPro" id="IPR028082">
    <property type="entry name" value="Peripla_BP_I"/>
</dbReference>
<feature type="region of interest" description="Disordered" evidence="4">
    <location>
        <begin position="469"/>
        <end position="490"/>
    </location>
</feature>
<comment type="caution">
    <text evidence="6">The sequence shown here is derived from an EMBL/GenBank/DDBJ whole genome shotgun (WGS) entry which is preliminary data.</text>
</comment>
<dbReference type="AlphaFoldDB" id="A0A5J4LAF2"/>
<evidence type="ECO:0000313" key="6">
    <source>
        <dbReference type="EMBL" id="GES27618.1"/>
    </source>
</evidence>
<evidence type="ECO:0000256" key="2">
    <source>
        <dbReference type="ARBA" id="ARBA00007639"/>
    </source>
</evidence>
<dbReference type="SUPFAM" id="SSF53822">
    <property type="entry name" value="Periplasmic binding protein-like I"/>
    <property type="match status" value="1"/>
</dbReference>
<dbReference type="GO" id="GO:0030313">
    <property type="term" value="C:cell envelope"/>
    <property type="evidence" value="ECO:0007669"/>
    <property type="project" value="UniProtKB-SubCell"/>
</dbReference>
<evidence type="ECO:0000256" key="4">
    <source>
        <dbReference type="SAM" id="MobiDB-lite"/>
    </source>
</evidence>
<reference evidence="6 7" key="1">
    <citation type="submission" date="2019-10" db="EMBL/GenBank/DDBJ databases">
        <title>Whole genome shotgun sequence of Streptomyces angustmyceticus NBRC 3934.</title>
        <authorList>
            <person name="Hosoyama A."/>
            <person name="Ichikawa N."/>
            <person name="Kimura A."/>
            <person name="Kitahashi Y."/>
            <person name="Komaki H."/>
            <person name="Uohara A."/>
        </authorList>
    </citation>
    <scope>NUCLEOTIDE SEQUENCE [LARGE SCALE GENOMIC DNA]</scope>
    <source>
        <strain evidence="6 7">NBRC 3934</strain>
    </source>
</reference>
<dbReference type="PANTHER" id="PTHR46847:SF1">
    <property type="entry name" value="D-ALLOSE-BINDING PERIPLASMIC PROTEIN-RELATED"/>
    <property type="match status" value="1"/>
</dbReference>
<evidence type="ECO:0000256" key="3">
    <source>
        <dbReference type="ARBA" id="ARBA00022729"/>
    </source>
</evidence>
<comment type="subcellular location">
    <subcellularLocation>
        <location evidence="1">Cell envelope</location>
    </subcellularLocation>
</comment>
<dbReference type="Proteomes" id="UP000325598">
    <property type="component" value="Unassembled WGS sequence"/>
</dbReference>
<accession>A0A5J4LAF2</accession>
<dbReference type="GO" id="GO:0030246">
    <property type="term" value="F:carbohydrate binding"/>
    <property type="evidence" value="ECO:0007669"/>
    <property type="project" value="UniProtKB-ARBA"/>
</dbReference>
<gene>
    <name evidence="6" type="ORF">San01_01040</name>
</gene>
<feature type="domain" description="Periplasmic binding protein" evidence="5">
    <location>
        <begin position="97"/>
        <end position="349"/>
    </location>
</feature>
<dbReference type="EMBL" id="BLAG01000004">
    <property type="protein sequence ID" value="GES27618.1"/>
    <property type="molecule type" value="Genomic_DNA"/>
</dbReference>
<dbReference type="InterPro" id="IPR025997">
    <property type="entry name" value="SBP_2_dom"/>
</dbReference>
<dbReference type="Gene3D" id="3.40.50.2300">
    <property type="match status" value="2"/>
</dbReference>
<dbReference type="Pfam" id="PF13407">
    <property type="entry name" value="Peripla_BP_4"/>
    <property type="match status" value="1"/>
</dbReference>
<evidence type="ECO:0000259" key="5">
    <source>
        <dbReference type="Pfam" id="PF13407"/>
    </source>
</evidence>
<evidence type="ECO:0000256" key="1">
    <source>
        <dbReference type="ARBA" id="ARBA00004196"/>
    </source>
</evidence>
<dbReference type="PANTHER" id="PTHR46847">
    <property type="entry name" value="D-ALLOSE-BINDING PERIPLASMIC PROTEIN-RELATED"/>
    <property type="match status" value="1"/>
</dbReference>
<feature type="region of interest" description="Disordered" evidence="4">
    <location>
        <begin position="403"/>
        <end position="428"/>
    </location>
</feature>
<keyword evidence="7" id="KW-1185">Reference proteome</keyword>
<keyword evidence="3" id="KW-0732">Signal</keyword>